<dbReference type="AlphaFoldDB" id="F3GMU6"/>
<protein>
    <submittedName>
        <fullName evidence="2">Amino acid adenylation</fullName>
    </submittedName>
</protein>
<organism evidence="2 3">
    <name type="scientific">Pseudomonas syringae pv. pisi str. 1704B</name>
    <dbReference type="NCBI Taxonomy" id="629263"/>
    <lineage>
        <taxon>Bacteria</taxon>
        <taxon>Pseudomonadati</taxon>
        <taxon>Pseudomonadota</taxon>
        <taxon>Gammaproteobacteria</taxon>
        <taxon>Pseudomonadales</taxon>
        <taxon>Pseudomonadaceae</taxon>
        <taxon>Pseudomonas</taxon>
        <taxon>Pseudomonas syringae</taxon>
    </lineage>
</organism>
<feature type="non-terminal residue" evidence="2">
    <location>
        <position position="104"/>
    </location>
</feature>
<dbReference type="SUPFAM" id="SSF52777">
    <property type="entry name" value="CoA-dependent acyltransferases"/>
    <property type="match status" value="1"/>
</dbReference>
<dbReference type="HOGENOM" id="CLU_178137_0_0_6"/>
<dbReference type="Pfam" id="PF00668">
    <property type="entry name" value="Condensation"/>
    <property type="match status" value="1"/>
</dbReference>
<evidence type="ECO:0000313" key="2">
    <source>
        <dbReference type="EMBL" id="EGH48399.1"/>
    </source>
</evidence>
<reference evidence="2 3" key="1">
    <citation type="journal article" date="2011" name="PLoS Pathog.">
        <title>Dynamic evolution of pathogenicity revealed by sequencing and comparative genomics of 19 Pseudomonas syringae isolates.</title>
        <authorList>
            <person name="Baltrus D.A."/>
            <person name="Nishimura M.T."/>
            <person name="Romanchuk A."/>
            <person name="Chang J.H."/>
            <person name="Mukhtar M.S."/>
            <person name="Cherkis K."/>
            <person name="Roach J."/>
            <person name="Grant S.R."/>
            <person name="Jones C.D."/>
            <person name="Dangl J.L."/>
        </authorList>
    </citation>
    <scope>NUCLEOTIDE SEQUENCE [LARGE SCALE GENOMIC DNA]</scope>
    <source>
        <strain evidence="2 3">1704B</strain>
    </source>
</reference>
<dbReference type="EMBL" id="AEAI01003078">
    <property type="protein sequence ID" value="EGH48399.1"/>
    <property type="molecule type" value="Genomic_DNA"/>
</dbReference>
<sequence>YRSPSLGREITLAPLPIQYADYALWQRNWLEMGEQERQLAYWKQQLGEQQPILELPTDRPRPALRSYEGARLDVGLDAALLDGLKVLARQQGITLFMLLLASLQ</sequence>
<dbReference type="Gene3D" id="3.30.559.10">
    <property type="entry name" value="Chloramphenicol acetyltransferase-like domain"/>
    <property type="match status" value="1"/>
</dbReference>
<accession>F3GMU6</accession>
<dbReference type="Proteomes" id="UP000004986">
    <property type="component" value="Unassembled WGS sequence"/>
</dbReference>
<name>F3GMU6_PSESJ</name>
<evidence type="ECO:0000259" key="1">
    <source>
        <dbReference type="Pfam" id="PF00668"/>
    </source>
</evidence>
<dbReference type="InterPro" id="IPR023213">
    <property type="entry name" value="CAT-like_dom_sf"/>
</dbReference>
<proteinExistence type="predicted"/>
<comment type="caution">
    <text evidence="2">The sequence shown here is derived from an EMBL/GenBank/DDBJ whole genome shotgun (WGS) entry which is preliminary data.</text>
</comment>
<dbReference type="GO" id="GO:0003824">
    <property type="term" value="F:catalytic activity"/>
    <property type="evidence" value="ECO:0007669"/>
    <property type="project" value="InterPro"/>
</dbReference>
<feature type="domain" description="Condensation" evidence="1">
    <location>
        <begin position="7"/>
        <end position="103"/>
    </location>
</feature>
<feature type="non-terminal residue" evidence="2">
    <location>
        <position position="1"/>
    </location>
</feature>
<dbReference type="Gene3D" id="3.30.559.30">
    <property type="entry name" value="Nonribosomal peptide synthetase, condensation domain"/>
    <property type="match status" value="1"/>
</dbReference>
<gene>
    <name evidence="2" type="ORF">PSYPI_41294</name>
</gene>
<keyword evidence="3" id="KW-1185">Reference proteome</keyword>
<evidence type="ECO:0000313" key="3">
    <source>
        <dbReference type="Proteomes" id="UP000004986"/>
    </source>
</evidence>
<dbReference type="InterPro" id="IPR001242">
    <property type="entry name" value="Condensation_dom"/>
</dbReference>